<gene>
    <name evidence="5" type="ORF">PACLA_8A030062</name>
</gene>
<dbReference type="AlphaFoldDB" id="A0A6S7GYY1"/>
<evidence type="ECO:0000256" key="2">
    <source>
        <dbReference type="ARBA" id="ARBA00022737"/>
    </source>
</evidence>
<accession>A0A6S7GYY1</accession>
<organism evidence="5 6">
    <name type="scientific">Paramuricea clavata</name>
    <name type="common">Red gorgonian</name>
    <name type="synonym">Violescent sea-whip</name>
    <dbReference type="NCBI Taxonomy" id="317549"/>
    <lineage>
        <taxon>Eukaryota</taxon>
        <taxon>Metazoa</taxon>
        <taxon>Cnidaria</taxon>
        <taxon>Anthozoa</taxon>
        <taxon>Octocorallia</taxon>
        <taxon>Malacalcyonacea</taxon>
        <taxon>Plexauridae</taxon>
        <taxon>Paramuricea</taxon>
    </lineage>
</organism>
<dbReference type="GO" id="GO:0010265">
    <property type="term" value="P:SCF complex assembly"/>
    <property type="evidence" value="ECO:0007669"/>
    <property type="project" value="InterPro"/>
</dbReference>
<keyword evidence="6" id="KW-1185">Reference proteome</keyword>
<comment type="similarity">
    <text evidence="1">Belongs to the CAND family.</text>
</comment>
<reference evidence="5" key="1">
    <citation type="submission" date="2020-04" db="EMBL/GenBank/DDBJ databases">
        <authorList>
            <person name="Alioto T."/>
            <person name="Alioto T."/>
            <person name="Gomez Garrido J."/>
        </authorList>
    </citation>
    <scope>NUCLEOTIDE SEQUENCE</scope>
    <source>
        <strain evidence="5">A484AB</strain>
    </source>
</reference>
<dbReference type="InterPro" id="IPR011989">
    <property type="entry name" value="ARM-like"/>
</dbReference>
<evidence type="ECO:0000256" key="3">
    <source>
        <dbReference type="ARBA" id="ARBA00022786"/>
    </source>
</evidence>
<dbReference type="Proteomes" id="UP001152795">
    <property type="component" value="Unassembled WGS sequence"/>
</dbReference>
<sequence>PLTLLQAQIPAIVKAIHKQLREKSFKTRQGCFSLLTELVNVLPGALSDHIPAIVPGIQYSLGDKNSTSNMKIDTLTFLSCILTQHSPTVFHPHISVLLPPVIVSVGDSFYKITSEALLVMQELVKVIRPFKGEAKFDYKPYFKEIYSCTLHRLKAADIDQEVKERSISCMGQILHSLGDELSSELGTCLPIFLERLRNEITRLTTVKAVTLIAGSPLRIDLSIILPETMPVLATFLRKNHRALKLATLNALDVLITNYGSNIDSIDIDVVLGEVPPLINESDLHISQRALVLLTSVAKLHRQNLAQVHDSILPSVVNLVRSPLLQGGALTAMLNFLTEIVNAGVSHVGFKDLFDMMVTPIYNNDQNAPVHKQALHSIAKCVSALTVACPSEGNGVVNRFVKDIKNPKCTDSVRLFSLLALGEVGRHVDLSNQIDLESSILECFLSISNEVKSAASFALGNIAAGNLQKYMPYLLREIEVSPKKQYLLLHSLKEVISCQSTTAKDVEALKPFINSIWTVLFNHCESREEGTRNVVAECLGKLTLIDPNRLLGQLQSHLSSRSPHSRSTVVTAIKFTISDHPQAIDPLLKNCIGDFLKTVQDDDLNVRRVALVTFNSAAHNKPSLIRDLLDAILPQLYSETKVRKELIREVEMGPFKHTVDDGLDIRKAAFECMYTLLETCLDKLDIFEFLTHVENGLKDHYDIKMLTYLMLVRLANLCPNAVLQHLNSLIEPLRATIQQKVKATSVKQEFEKQDELKRSALRATVALLNVPDSKTNPLLNEFIAQLRSNSETAAMLEMIKKDSGSSNADAMDVS</sequence>
<dbReference type="Gene3D" id="1.25.10.10">
    <property type="entry name" value="Leucine-rich Repeat Variant"/>
    <property type="match status" value="1"/>
</dbReference>
<feature type="non-terminal residue" evidence="5">
    <location>
        <position position="813"/>
    </location>
</feature>
<protein>
    <submittedName>
        <fullName evidence="5">Cullin-associated NEDD8-dissociated 1</fullName>
    </submittedName>
</protein>
<evidence type="ECO:0000313" key="6">
    <source>
        <dbReference type="Proteomes" id="UP001152795"/>
    </source>
</evidence>
<dbReference type="InterPro" id="IPR039852">
    <property type="entry name" value="CAND1/CAND2"/>
</dbReference>
<feature type="domain" description="TATA-binding protein interacting (TIP20)" evidence="4">
    <location>
        <begin position="623"/>
        <end position="785"/>
    </location>
</feature>
<comment type="caution">
    <text evidence="5">The sequence shown here is derived from an EMBL/GenBank/DDBJ whole genome shotgun (WGS) entry which is preliminary data.</text>
</comment>
<proteinExistence type="inferred from homology"/>
<evidence type="ECO:0000256" key="1">
    <source>
        <dbReference type="ARBA" id="ARBA00007657"/>
    </source>
</evidence>
<evidence type="ECO:0000313" key="5">
    <source>
        <dbReference type="EMBL" id="CAB3996805.1"/>
    </source>
</evidence>
<dbReference type="Pfam" id="PF08623">
    <property type="entry name" value="TIP120"/>
    <property type="match status" value="1"/>
</dbReference>
<dbReference type="InterPro" id="IPR016024">
    <property type="entry name" value="ARM-type_fold"/>
</dbReference>
<dbReference type="Pfam" id="PF25782">
    <property type="entry name" value="TPR_CAND1"/>
    <property type="match status" value="1"/>
</dbReference>
<keyword evidence="3" id="KW-0833">Ubl conjugation pathway</keyword>
<dbReference type="PANTHER" id="PTHR12696">
    <property type="entry name" value="TIP120"/>
    <property type="match status" value="1"/>
</dbReference>
<dbReference type="InterPro" id="IPR013932">
    <property type="entry name" value="TATA-bd_TIP120"/>
</dbReference>
<name>A0A6S7GYY1_PARCT</name>
<keyword evidence="2" id="KW-0677">Repeat</keyword>
<dbReference type="OrthoDB" id="6260732at2759"/>
<dbReference type="EMBL" id="CACRXK020002949">
    <property type="protein sequence ID" value="CAB3996805.1"/>
    <property type="molecule type" value="Genomic_DNA"/>
</dbReference>
<dbReference type="SUPFAM" id="SSF48371">
    <property type="entry name" value="ARM repeat"/>
    <property type="match status" value="1"/>
</dbReference>
<evidence type="ECO:0000259" key="4">
    <source>
        <dbReference type="Pfam" id="PF08623"/>
    </source>
</evidence>